<dbReference type="Pfam" id="PF12900">
    <property type="entry name" value="Pyridox_ox_2"/>
    <property type="match status" value="1"/>
</dbReference>
<dbReference type="GeneID" id="81123297"/>
<proteinExistence type="predicted"/>
<dbReference type="AlphaFoldDB" id="A0ABD5XTM1"/>
<dbReference type="EMBL" id="JBHSZG010000001">
    <property type="protein sequence ID" value="MFC7135489.1"/>
    <property type="molecule type" value="Genomic_DNA"/>
</dbReference>
<dbReference type="Proteomes" id="UP001596368">
    <property type="component" value="Unassembled WGS sequence"/>
</dbReference>
<dbReference type="InterPro" id="IPR012349">
    <property type="entry name" value="Split_barrel_FMN-bd"/>
</dbReference>
<name>A0ABD5XTM1_9EURY</name>
<reference evidence="1 2" key="1">
    <citation type="journal article" date="2019" name="Int. J. Syst. Evol. Microbiol.">
        <title>The Global Catalogue of Microorganisms (GCM) 10K type strain sequencing project: providing services to taxonomists for standard genome sequencing and annotation.</title>
        <authorList>
            <consortium name="The Broad Institute Genomics Platform"/>
            <consortium name="The Broad Institute Genome Sequencing Center for Infectious Disease"/>
            <person name="Wu L."/>
            <person name="Ma J."/>
        </authorList>
    </citation>
    <scope>NUCLEOTIDE SEQUENCE [LARGE SCALE GENOMIC DNA]</scope>
    <source>
        <strain evidence="1 2">DT92</strain>
    </source>
</reference>
<accession>A0ABD5XTM1</accession>
<dbReference type="SUPFAM" id="SSF50475">
    <property type="entry name" value="FMN-binding split barrel"/>
    <property type="match status" value="1"/>
</dbReference>
<evidence type="ECO:0000313" key="1">
    <source>
        <dbReference type="EMBL" id="MFC7135489.1"/>
    </source>
</evidence>
<dbReference type="RefSeq" id="WP_284013187.1">
    <property type="nucleotide sequence ID" value="NZ_CP126156.1"/>
</dbReference>
<gene>
    <name evidence="1" type="ORF">ACFQRB_00390</name>
</gene>
<comment type="caution">
    <text evidence="1">The sequence shown here is derived from an EMBL/GenBank/DDBJ whole genome shotgun (WGS) entry which is preliminary data.</text>
</comment>
<dbReference type="Gene3D" id="2.30.110.10">
    <property type="entry name" value="Electron Transport, Fmn-binding Protein, Chain A"/>
    <property type="match status" value="1"/>
</dbReference>
<keyword evidence="2" id="KW-1185">Reference proteome</keyword>
<organism evidence="1 2">
    <name type="scientific">Halobaculum litoreum</name>
    <dbReference type="NCBI Taxonomy" id="3031998"/>
    <lineage>
        <taxon>Archaea</taxon>
        <taxon>Methanobacteriati</taxon>
        <taxon>Methanobacteriota</taxon>
        <taxon>Stenosarchaea group</taxon>
        <taxon>Halobacteria</taxon>
        <taxon>Halobacteriales</taxon>
        <taxon>Haloferacaceae</taxon>
        <taxon>Halobaculum</taxon>
    </lineage>
</organism>
<dbReference type="InterPro" id="IPR024747">
    <property type="entry name" value="Pyridox_Oxase-rel"/>
</dbReference>
<evidence type="ECO:0000313" key="2">
    <source>
        <dbReference type="Proteomes" id="UP001596368"/>
    </source>
</evidence>
<protein>
    <submittedName>
        <fullName evidence="1">Pyridoxamine 5'-phosphate oxidase family protein</fullName>
    </submittedName>
</protein>
<sequence length="150" mass="16303">MSDSTGDLDALVDNEMSAAATAAALREHGTGVLSLARGGEAYAVPVSFGFDGERCYFVFIGYHEPSTKTTFAESTERATLTMYDADGRDDWHSVSVRGPLTRLGEDDWPAAREAIGDNGWYPGLFRRADPRGRIDLWALDAEEVTGYESG</sequence>